<reference evidence="2 3" key="1">
    <citation type="submission" date="2017-08" db="EMBL/GenBank/DDBJ databases">
        <title>A Genome Sequence of Oceanimonas doudoroffii ATCC 27123T.</title>
        <authorList>
            <person name="Brennan M.A."/>
            <person name="Maclea K.S."/>
            <person name="Mcclelland W.D."/>
            <person name="Trachtenberg A.M."/>
        </authorList>
    </citation>
    <scope>NUCLEOTIDE SEQUENCE [LARGE SCALE GENOMIC DNA]</scope>
    <source>
        <strain evidence="2 3">ATCC 27123</strain>
    </source>
</reference>
<feature type="domain" description="(S)-ureidoglycine aminohydrolase cupin" evidence="1">
    <location>
        <begin position="44"/>
        <end position="115"/>
    </location>
</feature>
<evidence type="ECO:0000259" key="1">
    <source>
        <dbReference type="Pfam" id="PF05899"/>
    </source>
</evidence>
<dbReference type="RefSeq" id="WP_094199961.1">
    <property type="nucleotide sequence ID" value="NZ_NBIM01000001.1"/>
</dbReference>
<dbReference type="OrthoDB" id="9799053at2"/>
<dbReference type="InterPro" id="IPR011051">
    <property type="entry name" value="RmlC_Cupin_sf"/>
</dbReference>
<name>A0A233RIG9_9GAMM</name>
<accession>A0A233RIG9</accession>
<evidence type="ECO:0000313" key="2">
    <source>
        <dbReference type="EMBL" id="OXY83186.1"/>
    </source>
</evidence>
<dbReference type="Gene3D" id="2.60.120.10">
    <property type="entry name" value="Jelly Rolls"/>
    <property type="match status" value="1"/>
</dbReference>
<dbReference type="Pfam" id="PF05899">
    <property type="entry name" value="Cupin_3"/>
    <property type="match status" value="1"/>
</dbReference>
<dbReference type="Proteomes" id="UP000242757">
    <property type="component" value="Unassembled WGS sequence"/>
</dbReference>
<comment type="caution">
    <text evidence="2">The sequence shown here is derived from an EMBL/GenBank/DDBJ whole genome shotgun (WGS) entry which is preliminary data.</text>
</comment>
<dbReference type="PANTHER" id="PTHR40943:SF2">
    <property type="entry name" value="(S)-UREIDOGLYCINE AMINOHYDROLASE CUPIN DOMAIN-CONTAINING PROTEIN"/>
    <property type="match status" value="1"/>
</dbReference>
<dbReference type="InterPro" id="IPR014710">
    <property type="entry name" value="RmlC-like_jellyroll"/>
</dbReference>
<gene>
    <name evidence="2" type="ORF">B6S08_06730</name>
</gene>
<proteinExistence type="predicted"/>
<keyword evidence="3" id="KW-1185">Reference proteome</keyword>
<sequence>MAAQFIRPIEITADYPGITSSTPEDILLSGNGDTLASIPFKSSDATVISGIWMSEPFSKKKSHPDEMEFCYLIEGKVKLTDKNGNSSEFSAGESFVVEPGFDGIWESVIPVRKYFVIAKCR</sequence>
<organism evidence="2 3">
    <name type="scientific">Oceanimonas doudoroffii</name>
    <dbReference type="NCBI Taxonomy" id="84158"/>
    <lineage>
        <taxon>Bacteria</taxon>
        <taxon>Pseudomonadati</taxon>
        <taxon>Pseudomonadota</taxon>
        <taxon>Gammaproteobacteria</taxon>
        <taxon>Aeromonadales</taxon>
        <taxon>Aeromonadaceae</taxon>
        <taxon>Oceanimonas</taxon>
    </lineage>
</organism>
<dbReference type="AlphaFoldDB" id="A0A233RIG9"/>
<dbReference type="PANTHER" id="PTHR40943">
    <property type="entry name" value="CYTOPLASMIC PROTEIN-RELATED"/>
    <property type="match status" value="1"/>
</dbReference>
<dbReference type="CDD" id="cd02227">
    <property type="entry name" value="cupin_TM1112-like"/>
    <property type="match status" value="1"/>
</dbReference>
<protein>
    <recommendedName>
        <fullName evidence="1">(S)-ureidoglycine aminohydrolase cupin domain-containing protein</fullName>
    </recommendedName>
</protein>
<dbReference type="EMBL" id="NBIM01000001">
    <property type="protein sequence ID" value="OXY83186.1"/>
    <property type="molecule type" value="Genomic_DNA"/>
</dbReference>
<dbReference type="SUPFAM" id="SSF51182">
    <property type="entry name" value="RmlC-like cupins"/>
    <property type="match status" value="1"/>
</dbReference>
<evidence type="ECO:0000313" key="3">
    <source>
        <dbReference type="Proteomes" id="UP000242757"/>
    </source>
</evidence>
<dbReference type="InterPro" id="IPR008579">
    <property type="entry name" value="UGlyAH_Cupin_dom"/>
</dbReference>